<dbReference type="GO" id="GO:0003700">
    <property type="term" value="F:DNA-binding transcription factor activity"/>
    <property type="evidence" value="ECO:0007669"/>
    <property type="project" value="TreeGrafter"/>
</dbReference>
<dbReference type="GO" id="GO:0050793">
    <property type="term" value="P:regulation of developmental process"/>
    <property type="evidence" value="ECO:0007669"/>
    <property type="project" value="TreeGrafter"/>
</dbReference>
<dbReference type="AlphaFoldDB" id="A0A9D4X5Y7"/>
<evidence type="ECO:0000256" key="8">
    <source>
        <dbReference type="ARBA" id="ARBA00023163"/>
    </source>
</evidence>
<evidence type="ECO:0000256" key="6">
    <source>
        <dbReference type="ARBA" id="ARBA00023125"/>
    </source>
</evidence>
<evidence type="ECO:0000256" key="5">
    <source>
        <dbReference type="ARBA" id="ARBA00023015"/>
    </source>
</evidence>
<keyword evidence="5" id="KW-0805">Transcription regulation</keyword>
<feature type="domain" description="ZF-HD dimerization-type" evidence="10">
    <location>
        <begin position="113"/>
        <end position="162"/>
    </location>
</feature>
<dbReference type="GO" id="GO:0000976">
    <property type="term" value="F:transcription cis-regulatory region binding"/>
    <property type="evidence" value="ECO:0007669"/>
    <property type="project" value="TreeGrafter"/>
</dbReference>
<name>A0A9D4X5Y7_PEA</name>
<dbReference type="Gramene" id="Psat04G0002600-T1">
    <property type="protein sequence ID" value="KAI5414363.1"/>
    <property type="gene ID" value="KIW84_040026"/>
</dbReference>
<comment type="subcellular location">
    <subcellularLocation>
        <location evidence="1">Nucleus</location>
    </subcellularLocation>
</comment>
<dbReference type="FunFam" id="1.10.10.60:FF:000257">
    <property type="entry name" value="Zinc-finger homeodomain protein 2"/>
    <property type="match status" value="1"/>
</dbReference>
<dbReference type="Gene3D" id="1.10.10.60">
    <property type="entry name" value="Homeodomain-like"/>
    <property type="match status" value="1"/>
</dbReference>
<keyword evidence="6" id="KW-0238">DNA-binding</keyword>
<keyword evidence="2" id="KW-0479">Metal-binding</keyword>
<dbReference type="EMBL" id="JAMSHJ010000004">
    <property type="protein sequence ID" value="KAI5414363.1"/>
    <property type="molecule type" value="Genomic_DNA"/>
</dbReference>
<dbReference type="OrthoDB" id="694008at2759"/>
<dbReference type="SUPFAM" id="SSF46689">
    <property type="entry name" value="Homeodomain-like"/>
    <property type="match status" value="1"/>
</dbReference>
<organism evidence="11 12">
    <name type="scientific">Pisum sativum</name>
    <name type="common">Garden pea</name>
    <name type="synonym">Lathyrus oleraceus</name>
    <dbReference type="NCBI Taxonomy" id="3888"/>
    <lineage>
        <taxon>Eukaryota</taxon>
        <taxon>Viridiplantae</taxon>
        <taxon>Streptophyta</taxon>
        <taxon>Embryophyta</taxon>
        <taxon>Tracheophyta</taxon>
        <taxon>Spermatophyta</taxon>
        <taxon>Magnoliopsida</taxon>
        <taxon>eudicotyledons</taxon>
        <taxon>Gunneridae</taxon>
        <taxon>Pentapetalae</taxon>
        <taxon>rosids</taxon>
        <taxon>fabids</taxon>
        <taxon>Fabales</taxon>
        <taxon>Fabaceae</taxon>
        <taxon>Papilionoideae</taxon>
        <taxon>50 kb inversion clade</taxon>
        <taxon>NPAAA clade</taxon>
        <taxon>Hologalegina</taxon>
        <taxon>IRL clade</taxon>
        <taxon>Fabeae</taxon>
        <taxon>Lathyrus</taxon>
    </lineage>
</organism>
<dbReference type="Proteomes" id="UP001058974">
    <property type="component" value="Chromosome 4"/>
</dbReference>
<dbReference type="NCBIfam" id="TIGR01565">
    <property type="entry name" value="homeo_ZF_HD"/>
    <property type="match status" value="1"/>
</dbReference>
<keyword evidence="3" id="KW-0863">Zinc-finger</keyword>
<dbReference type="InterPro" id="IPR006456">
    <property type="entry name" value="ZF_HD_homeobox_Cys/His_dimer"/>
</dbReference>
<sequence>MELSSTQDGEIQIPSNNYVATAHGVSANGHGHHHHHHMIHHHAPPPPPPLLHHHNNIITSSSAAAVPVAAVVPQSQNPSINGTTTTTTNSTSVELDLDQSSYKKPLSQVAVKYRECLKNHAAAMGGNATDGCGEFMPSGEQGSIEALICSACHCHRNFHRKEIEGETDEENYPHHHNSPFNFNFNVNRQQQQHHSMRKFMLPLSDQPLGLGYHHHHTTPNSTSAAVTVTGNNNNNNNILPSRAVAPPPHGHIIMPFNYNIPSESDEQEEHGRTQSHHQQVVMKKRFRTKFTQEQKEKMLNFAEKVGWKFQKQEESLVQQFCAEIGVKRRVLKVWMHNNKHNLAKKQHIDISTDNLPTP</sequence>
<dbReference type="Pfam" id="PF04770">
    <property type="entry name" value="ZF-HD_dimer"/>
    <property type="match status" value="1"/>
</dbReference>
<evidence type="ECO:0000259" key="10">
    <source>
        <dbReference type="PROSITE" id="PS51523"/>
    </source>
</evidence>
<dbReference type="PANTHER" id="PTHR31948:SF163">
    <property type="entry name" value="ZINC-FINGER HOMEODOMAIN PROTEIN 3"/>
    <property type="match status" value="1"/>
</dbReference>
<keyword evidence="8" id="KW-0804">Transcription</keyword>
<proteinExistence type="predicted"/>
<evidence type="ECO:0000313" key="11">
    <source>
        <dbReference type="EMBL" id="KAI5414363.1"/>
    </source>
</evidence>
<evidence type="ECO:0000313" key="12">
    <source>
        <dbReference type="Proteomes" id="UP001058974"/>
    </source>
</evidence>
<dbReference type="PANTHER" id="PTHR31948">
    <property type="entry name" value="ZINC-FINGER HOMEODOMAIN PROTEIN 2"/>
    <property type="match status" value="1"/>
</dbReference>
<dbReference type="GO" id="GO:0005634">
    <property type="term" value="C:nucleus"/>
    <property type="evidence" value="ECO:0007669"/>
    <property type="project" value="UniProtKB-SubCell"/>
</dbReference>
<dbReference type="GO" id="GO:0008270">
    <property type="term" value="F:zinc ion binding"/>
    <property type="evidence" value="ECO:0007669"/>
    <property type="project" value="UniProtKB-KW"/>
</dbReference>
<keyword evidence="7" id="KW-0371">Homeobox</keyword>
<evidence type="ECO:0000256" key="7">
    <source>
        <dbReference type="ARBA" id="ARBA00023155"/>
    </source>
</evidence>
<evidence type="ECO:0000256" key="3">
    <source>
        <dbReference type="ARBA" id="ARBA00022771"/>
    </source>
</evidence>
<dbReference type="NCBIfam" id="TIGR01566">
    <property type="entry name" value="ZF_HD_prot_N"/>
    <property type="match status" value="1"/>
</dbReference>
<reference evidence="11 12" key="1">
    <citation type="journal article" date="2022" name="Nat. Genet.">
        <title>Improved pea reference genome and pan-genome highlight genomic features and evolutionary characteristics.</title>
        <authorList>
            <person name="Yang T."/>
            <person name="Liu R."/>
            <person name="Luo Y."/>
            <person name="Hu S."/>
            <person name="Wang D."/>
            <person name="Wang C."/>
            <person name="Pandey M.K."/>
            <person name="Ge S."/>
            <person name="Xu Q."/>
            <person name="Li N."/>
            <person name="Li G."/>
            <person name="Huang Y."/>
            <person name="Saxena R.K."/>
            <person name="Ji Y."/>
            <person name="Li M."/>
            <person name="Yan X."/>
            <person name="He Y."/>
            <person name="Liu Y."/>
            <person name="Wang X."/>
            <person name="Xiang C."/>
            <person name="Varshney R.K."/>
            <person name="Ding H."/>
            <person name="Gao S."/>
            <person name="Zong X."/>
        </authorList>
    </citation>
    <scope>NUCLEOTIDE SEQUENCE [LARGE SCALE GENOMIC DNA]</scope>
    <source>
        <strain evidence="11 12">cv. Zhongwan 6</strain>
    </source>
</reference>
<evidence type="ECO:0000256" key="4">
    <source>
        <dbReference type="ARBA" id="ARBA00022833"/>
    </source>
</evidence>
<dbReference type="InterPro" id="IPR009057">
    <property type="entry name" value="Homeodomain-like_sf"/>
</dbReference>
<evidence type="ECO:0000256" key="1">
    <source>
        <dbReference type="ARBA" id="ARBA00004123"/>
    </source>
</evidence>
<keyword evidence="9" id="KW-0539">Nucleus</keyword>
<dbReference type="Gramene" id="PSAT_LOCUS19029_t1">
    <property type="protein sequence ID" value="CAL5199655.1"/>
    <property type="gene ID" value="PSAT_LOCUS19029"/>
</dbReference>
<gene>
    <name evidence="11" type="ORF">KIW84_040026</name>
</gene>
<evidence type="ECO:0000256" key="2">
    <source>
        <dbReference type="ARBA" id="ARBA00022723"/>
    </source>
</evidence>
<dbReference type="Gramene" id="Psat4g001440.1">
    <property type="protein sequence ID" value="Psat4g001440.1.cds1"/>
    <property type="gene ID" value="Psat4g001440"/>
</dbReference>
<dbReference type="InterPro" id="IPR006455">
    <property type="entry name" value="Homeodomain_ZF_HD"/>
</dbReference>
<protein>
    <recommendedName>
        <fullName evidence="10">ZF-HD dimerization-type domain-containing protein</fullName>
    </recommendedName>
</protein>
<keyword evidence="12" id="KW-1185">Reference proteome</keyword>
<evidence type="ECO:0000256" key="9">
    <source>
        <dbReference type="ARBA" id="ARBA00023242"/>
    </source>
</evidence>
<dbReference type="PROSITE" id="PS51523">
    <property type="entry name" value="ZF_HD_DIMER"/>
    <property type="match status" value="1"/>
</dbReference>
<comment type="caution">
    <text evidence="11">The sequence shown here is derived from an EMBL/GenBank/DDBJ whole genome shotgun (WGS) entry which is preliminary data.</text>
</comment>
<accession>A0A9D4X5Y7</accession>
<keyword evidence="4" id="KW-0862">Zinc</keyword>